<proteinExistence type="inferred from homology"/>
<evidence type="ECO:0000256" key="2">
    <source>
        <dbReference type="SAM" id="MobiDB-lite"/>
    </source>
</evidence>
<dbReference type="InterPro" id="IPR058641">
    <property type="entry name" value="GVIN1_dom"/>
</dbReference>
<organism evidence="4 5">
    <name type="scientific">Xenopus laevis</name>
    <name type="common">African clawed frog</name>
    <dbReference type="NCBI Taxonomy" id="8355"/>
    <lineage>
        <taxon>Eukaryota</taxon>
        <taxon>Metazoa</taxon>
        <taxon>Chordata</taxon>
        <taxon>Craniata</taxon>
        <taxon>Vertebrata</taxon>
        <taxon>Euteleostomi</taxon>
        <taxon>Amphibia</taxon>
        <taxon>Batrachia</taxon>
        <taxon>Anura</taxon>
        <taxon>Pipoidea</taxon>
        <taxon>Pipidae</taxon>
        <taxon>Xenopodinae</taxon>
        <taxon>Xenopus</taxon>
        <taxon>Xenopus</taxon>
    </lineage>
</organism>
<feature type="domain" description="VLIG-type G" evidence="3">
    <location>
        <begin position="630"/>
        <end position="874"/>
    </location>
</feature>
<gene>
    <name evidence="5" type="primary">LOC108703945</name>
</gene>
<accession>A0A8J0TVQ1</accession>
<evidence type="ECO:0000313" key="5">
    <source>
        <dbReference type="RefSeq" id="XP_018095745.1"/>
    </source>
</evidence>
<reference evidence="5" key="1">
    <citation type="submission" date="2025-08" db="UniProtKB">
        <authorList>
            <consortium name="RefSeq"/>
        </authorList>
    </citation>
    <scope>IDENTIFICATION</scope>
    <source>
        <strain evidence="5">J_2021</strain>
        <tissue evidence="5">Erythrocytes</tissue>
    </source>
</reference>
<sequence>MEGSGRAIRAIDHLRNVQGERYDELLLQLNFKDYKTNKLTLQQVLSIGYEVLRSPDLHDPNGEAWSFIRKLIALDETARNTRTHSSDLSSGRPVENPHNDDEDFDYNPWSQHSCSVHPLDVLCAVLHCSDHFLQQEIISKMSMCQFAVPLLLPSGEGNQFTIMLWTMRDIVKRWRPQSQIIMKTFKEDSLVHIAMPIVSIVRLGKCNLSKSRIFNQVLSPTYMFHDFFVHRDQECGYSPKEISDGLVEIAWYFPVGRKNSDIFPEPIAVTNLRGDLTSNNDQLCFMAQVSSAVFVFTEDIDEKKYTLLLNSTKTIPNCYFVICPADGKRASKETKTLLGKLCLELNLKKTNIFVKDPEINEAALVKHLQNVITNVMRKSPKPIRLEDMVEIAHKYNFKVDENAKECQRAKQLVLEITNKINDIAQYKKETMKLQDKIWKQVTKNEKELCRMREQGDKNSENYRSDLIKRNLELRRAQNQHSLPNGIHKFGEAVNDLAYTEKLYFLKWMKFELGSIGRKTLSVLQNEYKKKCNIVTSMAQLTILDQDISESSLGIEHFLRELGQFYEAEWSMVKDGTLKMKQKRFSNLPGVAADLLLDGFPLELMDGDASNIPLQWVTDVLTELDNKTGKKCRMRVITVLGVQSTGKSTLLNTMFGLQFPVASGRCTRGAFMTFIKVKEDFQKELDCEFILVIDTEGLKAPELASIDESNEHDNELATLVVGLSDITIINMAMENTTEMRDTLQIVVHAFLRMKEVGKKPNCQFVHHNVSDVSAYAMTIRDRKKLLEQLDEMTKAAAKMEKRGGITAFSDIMTYDLEDNSWYIPGLWQGVPPMAPINSGYSENISILKKYMFDYMKNKFKAQKPQNIYSFLEWVRSLWKAVKHEKFLFSFRNSLVAEAYDQLSRKYSELEWTFRKEMYNWMIGTENAIKNQETELTTDTINGYGYSMSEALQKGEKNMSELLEAYFESGSDNINLVEKYKEDFFKSIKSLKKELERGLSSKLSEDVRIQKVMCAILEKKKGYIKAIEGKVDSLLENCKRRQVSPSDMDLKSEFDTMWQSTIAGMALRPLERNNVGQSMLQQLKKEMGNKSGYINKMLVGINHLSDSKGPFVIKDKYIDLAWYENCEKTVSFKVAGLKDYYKQDYCYKIKILVDVLMSRCNSYVANKINTKQNYHETFCQELLNMVIEELEKKEIQNIHITDCLELDLKLRILGTAAPRFQKMHDAFLQSNDPVECLKSLKSQYFLTFKNIFQEKDQCQNRAKQFCEQCLRPALVIHIKSHLGNEIVSDILTSIDSIKYKSRMFFQYTVLKELLEDKKFDQYVRYINNYELFVKNWILTYIKDKYRTSGEIEMLQRRILSCVMKKLKAHLQDSNILQNTSVSDFLAKIGEKLKTELVFSQNDLNVVLYQNSASVKQFSTDIQSFLNMLECEIISEGKGLSVQSILDDATVKPEDELFRKVFGCGKQCPFCKVPCEAGADDHKDHFASVHRPQGLGRYRSVATGILCCSLCSTDVLTNTSFRNSDTNWKSHPYKEYRTFYPDWAIHADSSINASDYWKFILKEFNQQFANEYRAKPAEIPEDWNRITEEQALQSLKETFCMK</sequence>
<dbReference type="Pfam" id="PF25974">
    <property type="entry name" value="URGCP_9th"/>
    <property type="match status" value="1"/>
</dbReference>
<dbReference type="Gene3D" id="3.40.50.300">
    <property type="entry name" value="P-loop containing nucleotide triphosphate hydrolases"/>
    <property type="match status" value="1"/>
</dbReference>
<dbReference type="PANTHER" id="PTHR14819:SF15">
    <property type="entry name" value="UP-REGULATOR OF CELL PROLIFERATION"/>
    <property type="match status" value="1"/>
</dbReference>
<dbReference type="Proteomes" id="UP000186698">
    <property type="component" value="Chromosome 9_10L"/>
</dbReference>
<dbReference type="GO" id="GO:0005525">
    <property type="term" value="F:GTP binding"/>
    <property type="evidence" value="ECO:0007669"/>
    <property type="project" value="InterPro"/>
</dbReference>
<dbReference type="InterPro" id="IPR057365">
    <property type="entry name" value="URGCP"/>
</dbReference>
<evidence type="ECO:0000259" key="3">
    <source>
        <dbReference type="PROSITE" id="PS51717"/>
    </source>
</evidence>
<keyword evidence="4" id="KW-1185">Reference proteome</keyword>
<feature type="region of interest" description="Disordered" evidence="2">
    <location>
        <begin position="82"/>
        <end position="102"/>
    </location>
</feature>
<comment type="similarity">
    <text evidence="1">Belongs to the TRAFAC class dynamin-like GTPase superfamily. Very large inducible GTPase (VLIG) family.</text>
</comment>
<dbReference type="SUPFAM" id="SSF52540">
    <property type="entry name" value="P-loop containing nucleoside triphosphate hydrolases"/>
    <property type="match status" value="1"/>
</dbReference>
<dbReference type="GeneID" id="108703945"/>
<dbReference type="InterPro" id="IPR027417">
    <property type="entry name" value="P-loop_NTPase"/>
</dbReference>
<evidence type="ECO:0000256" key="1">
    <source>
        <dbReference type="ARBA" id="ARBA00006828"/>
    </source>
</evidence>
<dbReference type="OrthoDB" id="1597724at2759"/>
<protein>
    <submittedName>
        <fullName evidence="5">Up-regulator of cell proliferation</fullName>
    </submittedName>
</protein>
<dbReference type="InterPro" id="IPR052986">
    <property type="entry name" value="VLIG_GTPase"/>
</dbReference>
<dbReference type="PROSITE" id="PS51717">
    <property type="entry name" value="G_VLIG"/>
    <property type="match status" value="1"/>
</dbReference>
<dbReference type="Pfam" id="PF25683">
    <property type="entry name" value="URGCP_GTPase"/>
    <property type="match status" value="1"/>
</dbReference>
<dbReference type="RefSeq" id="XP_018095745.1">
    <property type="nucleotide sequence ID" value="XM_018240256.2"/>
</dbReference>
<name>A0A8J0TVQ1_XENLA</name>
<dbReference type="InterPro" id="IPR030383">
    <property type="entry name" value="G_VLIG_dom"/>
</dbReference>
<evidence type="ECO:0000313" key="4">
    <source>
        <dbReference type="Proteomes" id="UP000186698"/>
    </source>
</evidence>
<dbReference type="Pfam" id="PF25496">
    <property type="entry name" value="URGCP"/>
    <property type="match status" value="1"/>
</dbReference>
<dbReference type="PANTHER" id="PTHR14819">
    <property type="entry name" value="GTP-BINDING"/>
    <property type="match status" value="1"/>
</dbReference>
<dbReference type="KEGG" id="xla:108703945"/>